<evidence type="ECO:0000256" key="1">
    <source>
        <dbReference type="ARBA" id="ARBA00004123"/>
    </source>
</evidence>
<dbReference type="GO" id="GO:0003677">
    <property type="term" value="F:DNA binding"/>
    <property type="evidence" value="ECO:0007669"/>
    <property type="project" value="InterPro"/>
</dbReference>
<dbReference type="PANTHER" id="PTHR12214">
    <property type="entry name" value="GC-RICH SEQUENCE DNA-BINDING FACTOR"/>
    <property type="match status" value="1"/>
</dbReference>
<dbReference type="eggNOG" id="KOG2136">
    <property type="taxonomic scope" value="Eukaryota"/>
</dbReference>
<evidence type="ECO:0000313" key="9">
    <source>
        <dbReference type="Proteomes" id="UP000009192"/>
    </source>
</evidence>
<evidence type="ECO:0000259" key="6">
    <source>
        <dbReference type="Pfam" id="PF07842"/>
    </source>
</evidence>
<dbReference type="GO" id="GO:0000390">
    <property type="term" value="P:spliceosomal complex disassembly"/>
    <property type="evidence" value="ECO:0007669"/>
    <property type="project" value="InterPro"/>
</dbReference>
<organism evidence="7 9">
    <name type="scientific">Drosophila mojavensis</name>
    <name type="common">Fruit fly</name>
    <dbReference type="NCBI Taxonomy" id="7230"/>
    <lineage>
        <taxon>Eukaryota</taxon>
        <taxon>Metazoa</taxon>
        <taxon>Ecdysozoa</taxon>
        <taxon>Arthropoda</taxon>
        <taxon>Hexapoda</taxon>
        <taxon>Insecta</taxon>
        <taxon>Pterygota</taxon>
        <taxon>Neoptera</taxon>
        <taxon>Endopterygota</taxon>
        <taxon>Diptera</taxon>
        <taxon>Brachycera</taxon>
        <taxon>Muscomorpha</taxon>
        <taxon>Ephydroidea</taxon>
        <taxon>Drosophilidae</taxon>
        <taxon>Drosophila</taxon>
    </lineage>
</organism>
<keyword evidence="3" id="KW-0539">Nucleus</keyword>
<reference evidence="7 9" key="1">
    <citation type="journal article" date="2007" name="Nature">
        <title>Evolution of genes and genomes on the Drosophila phylogeny.</title>
        <authorList>
            <consortium name="Drosophila 12 Genomes Consortium"/>
            <person name="Clark A.G."/>
            <person name="Eisen M.B."/>
            <person name="Smith D.R."/>
            <person name="Bergman C.M."/>
            <person name="Oliver B."/>
            <person name="Markow T.A."/>
            <person name="Kaufman T.C."/>
            <person name="Kellis M."/>
            <person name="Gelbart W."/>
            <person name="Iyer V.N."/>
            <person name="Pollard D.A."/>
            <person name="Sackton T.B."/>
            <person name="Larracuente A.M."/>
            <person name="Singh N.D."/>
            <person name="Abad J.P."/>
            <person name="Abt D.N."/>
            <person name="Adryan B."/>
            <person name="Aguade M."/>
            <person name="Akashi H."/>
            <person name="Anderson W.W."/>
            <person name="Aquadro C.F."/>
            <person name="Ardell D.H."/>
            <person name="Arguello R."/>
            <person name="Artieri C.G."/>
            <person name="Barbash D.A."/>
            <person name="Barker D."/>
            <person name="Barsanti P."/>
            <person name="Batterham P."/>
            <person name="Batzoglou S."/>
            <person name="Begun D."/>
            <person name="Bhutkar A."/>
            <person name="Blanco E."/>
            <person name="Bosak S.A."/>
            <person name="Bradley R.K."/>
            <person name="Brand A.D."/>
            <person name="Brent M.R."/>
            <person name="Brooks A.N."/>
            <person name="Brown R.H."/>
            <person name="Butlin R.K."/>
            <person name="Caggese C."/>
            <person name="Calvi B.R."/>
            <person name="Bernardo de Carvalho A."/>
            <person name="Caspi A."/>
            <person name="Castrezana S."/>
            <person name="Celniker S.E."/>
            <person name="Chang J.L."/>
            <person name="Chapple C."/>
            <person name="Chatterji S."/>
            <person name="Chinwalla A."/>
            <person name="Civetta A."/>
            <person name="Clifton S.W."/>
            <person name="Comeron J.M."/>
            <person name="Costello J.C."/>
            <person name="Coyne J.A."/>
            <person name="Daub J."/>
            <person name="David R.G."/>
            <person name="Delcher A.L."/>
            <person name="Delehaunty K."/>
            <person name="Do C.B."/>
            <person name="Ebling H."/>
            <person name="Edwards K."/>
            <person name="Eickbush T."/>
            <person name="Evans J.D."/>
            <person name="Filipski A."/>
            <person name="Findeiss S."/>
            <person name="Freyhult E."/>
            <person name="Fulton L."/>
            <person name="Fulton R."/>
            <person name="Garcia A.C."/>
            <person name="Gardiner A."/>
            <person name="Garfield D.A."/>
            <person name="Garvin B.E."/>
            <person name="Gibson G."/>
            <person name="Gilbert D."/>
            <person name="Gnerre S."/>
            <person name="Godfrey J."/>
            <person name="Good R."/>
            <person name="Gotea V."/>
            <person name="Gravely B."/>
            <person name="Greenberg A.J."/>
            <person name="Griffiths-Jones S."/>
            <person name="Gross S."/>
            <person name="Guigo R."/>
            <person name="Gustafson E.A."/>
            <person name="Haerty W."/>
            <person name="Hahn M.W."/>
            <person name="Halligan D.L."/>
            <person name="Halpern A.L."/>
            <person name="Halter G.M."/>
            <person name="Han M.V."/>
            <person name="Heger A."/>
            <person name="Hillier L."/>
            <person name="Hinrichs A.S."/>
            <person name="Holmes I."/>
            <person name="Hoskins R.A."/>
            <person name="Hubisz M.J."/>
            <person name="Hultmark D."/>
            <person name="Huntley M.A."/>
            <person name="Jaffe D.B."/>
            <person name="Jagadeeshan S."/>
            <person name="Jeck W.R."/>
            <person name="Johnson J."/>
            <person name="Jones C.D."/>
            <person name="Jordan W.C."/>
            <person name="Karpen G.H."/>
            <person name="Kataoka E."/>
            <person name="Keightley P.D."/>
            <person name="Kheradpour P."/>
            <person name="Kirkness E.F."/>
            <person name="Koerich L.B."/>
            <person name="Kristiansen K."/>
            <person name="Kudrna D."/>
            <person name="Kulathinal R.J."/>
            <person name="Kumar S."/>
            <person name="Kwok R."/>
            <person name="Lander E."/>
            <person name="Langley C.H."/>
            <person name="Lapoint R."/>
            <person name="Lazzaro B.P."/>
            <person name="Lee S.J."/>
            <person name="Levesque L."/>
            <person name="Li R."/>
            <person name="Lin C.F."/>
            <person name="Lin M.F."/>
            <person name="Lindblad-Toh K."/>
            <person name="Llopart A."/>
            <person name="Long M."/>
            <person name="Low L."/>
            <person name="Lozovsky E."/>
            <person name="Lu J."/>
            <person name="Luo M."/>
            <person name="Machado C.A."/>
            <person name="Makalowski W."/>
            <person name="Marzo M."/>
            <person name="Matsuda M."/>
            <person name="Matzkin L."/>
            <person name="McAllister B."/>
            <person name="McBride C.S."/>
            <person name="McKernan B."/>
            <person name="McKernan K."/>
            <person name="Mendez-Lago M."/>
            <person name="Minx P."/>
            <person name="Mollenhauer M.U."/>
            <person name="Montooth K."/>
            <person name="Mount S.M."/>
            <person name="Mu X."/>
            <person name="Myers E."/>
            <person name="Negre B."/>
            <person name="Newfeld S."/>
            <person name="Nielsen R."/>
            <person name="Noor M.A."/>
            <person name="O'Grady P."/>
            <person name="Pachter L."/>
            <person name="Papaceit M."/>
            <person name="Parisi M.J."/>
            <person name="Parisi M."/>
            <person name="Parts L."/>
            <person name="Pedersen J.S."/>
            <person name="Pesole G."/>
            <person name="Phillippy A.M."/>
            <person name="Ponting C.P."/>
            <person name="Pop M."/>
            <person name="Porcelli D."/>
            <person name="Powell J.R."/>
            <person name="Prohaska S."/>
            <person name="Pruitt K."/>
            <person name="Puig M."/>
            <person name="Quesneville H."/>
            <person name="Ram K.R."/>
            <person name="Rand D."/>
            <person name="Rasmussen M.D."/>
            <person name="Reed L.K."/>
            <person name="Reenan R."/>
            <person name="Reily A."/>
            <person name="Remington K.A."/>
            <person name="Rieger T.T."/>
            <person name="Ritchie M.G."/>
            <person name="Robin C."/>
            <person name="Rogers Y.H."/>
            <person name="Rohde C."/>
            <person name="Rozas J."/>
            <person name="Rubenfield M.J."/>
            <person name="Ruiz A."/>
            <person name="Russo S."/>
            <person name="Salzberg S.L."/>
            <person name="Sanchez-Gracia A."/>
            <person name="Saranga D.J."/>
            <person name="Sato H."/>
            <person name="Schaeffer S.W."/>
            <person name="Schatz M.C."/>
            <person name="Schlenke T."/>
            <person name="Schwartz R."/>
            <person name="Segarra C."/>
            <person name="Singh R.S."/>
            <person name="Sirot L."/>
            <person name="Sirota M."/>
            <person name="Sisneros N.B."/>
            <person name="Smith C.D."/>
            <person name="Smith T.F."/>
            <person name="Spieth J."/>
            <person name="Stage D.E."/>
            <person name="Stark A."/>
            <person name="Stephan W."/>
            <person name="Strausberg R.L."/>
            <person name="Strempel S."/>
            <person name="Sturgill D."/>
            <person name="Sutton G."/>
            <person name="Sutton G.G."/>
            <person name="Tao W."/>
            <person name="Teichmann S."/>
            <person name="Tobari Y.N."/>
            <person name="Tomimura Y."/>
            <person name="Tsolas J.M."/>
            <person name="Valente V.L."/>
            <person name="Venter E."/>
            <person name="Venter J.C."/>
            <person name="Vicario S."/>
            <person name="Vieira F.G."/>
            <person name="Vilella A.J."/>
            <person name="Villasante A."/>
            <person name="Walenz B."/>
            <person name="Wang J."/>
            <person name="Wasserman M."/>
            <person name="Watts T."/>
            <person name="Wilson D."/>
            <person name="Wilson R.K."/>
            <person name="Wing R.A."/>
            <person name="Wolfner M.F."/>
            <person name="Wong A."/>
            <person name="Wong G.K."/>
            <person name="Wu C.I."/>
            <person name="Wu G."/>
            <person name="Yamamoto D."/>
            <person name="Yang H.P."/>
            <person name="Yang S.P."/>
            <person name="Yorke J.A."/>
            <person name="Yoshida K."/>
            <person name="Zdobnov E."/>
            <person name="Zhang P."/>
            <person name="Zhang Y."/>
            <person name="Zimin A.V."/>
            <person name="Baldwin J."/>
            <person name="Abdouelleil A."/>
            <person name="Abdulkadir J."/>
            <person name="Abebe A."/>
            <person name="Abera B."/>
            <person name="Abreu J."/>
            <person name="Acer S.C."/>
            <person name="Aftuck L."/>
            <person name="Alexander A."/>
            <person name="An P."/>
            <person name="Anderson E."/>
            <person name="Anderson S."/>
            <person name="Arachi H."/>
            <person name="Azer M."/>
            <person name="Bachantsang P."/>
            <person name="Barry A."/>
            <person name="Bayul T."/>
            <person name="Berlin A."/>
            <person name="Bessette D."/>
            <person name="Bloom T."/>
            <person name="Blye J."/>
            <person name="Boguslavskiy L."/>
            <person name="Bonnet C."/>
            <person name="Boukhgalter B."/>
            <person name="Bourzgui I."/>
            <person name="Brown A."/>
            <person name="Cahill P."/>
            <person name="Channer S."/>
            <person name="Cheshatsang Y."/>
            <person name="Chuda L."/>
            <person name="Citroen M."/>
            <person name="Collymore A."/>
            <person name="Cooke P."/>
            <person name="Costello M."/>
            <person name="D'Aco K."/>
            <person name="Daza R."/>
            <person name="De Haan G."/>
            <person name="DeGray S."/>
            <person name="DeMaso C."/>
            <person name="Dhargay N."/>
            <person name="Dooley K."/>
            <person name="Dooley E."/>
            <person name="Doricent M."/>
            <person name="Dorje P."/>
            <person name="Dorjee K."/>
            <person name="Dupes A."/>
            <person name="Elong R."/>
            <person name="Falk J."/>
            <person name="Farina A."/>
            <person name="Faro S."/>
            <person name="Ferguson D."/>
            <person name="Fisher S."/>
            <person name="Foley C.D."/>
            <person name="Franke A."/>
            <person name="Friedrich D."/>
            <person name="Gadbois L."/>
            <person name="Gearin G."/>
            <person name="Gearin C.R."/>
            <person name="Giannoukos G."/>
            <person name="Goode T."/>
            <person name="Graham J."/>
            <person name="Grandbois E."/>
            <person name="Grewal S."/>
            <person name="Gyaltsen K."/>
            <person name="Hafez N."/>
            <person name="Hagos B."/>
            <person name="Hall J."/>
            <person name="Henson C."/>
            <person name="Hollinger A."/>
            <person name="Honan T."/>
            <person name="Huard M.D."/>
            <person name="Hughes L."/>
            <person name="Hurhula B."/>
            <person name="Husby M.E."/>
            <person name="Kamat A."/>
            <person name="Kanga B."/>
            <person name="Kashin S."/>
            <person name="Khazanovich D."/>
            <person name="Kisner P."/>
            <person name="Lance K."/>
            <person name="Lara M."/>
            <person name="Lee W."/>
            <person name="Lennon N."/>
            <person name="Letendre F."/>
            <person name="LeVine R."/>
            <person name="Lipovsky A."/>
            <person name="Liu X."/>
            <person name="Liu J."/>
            <person name="Liu S."/>
            <person name="Lokyitsang T."/>
            <person name="Lokyitsang Y."/>
            <person name="Lubonja R."/>
            <person name="Lui A."/>
            <person name="MacDonald P."/>
            <person name="Magnisalis V."/>
            <person name="Maru K."/>
            <person name="Matthews C."/>
            <person name="McCusker W."/>
            <person name="McDonough S."/>
            <person name="Mehta T."/>
            <person name="Meldrim J."/>
            <person name="Meneus L."/>
            <person name="Mihai O."/>
            <person name="Mihalev A."/>
            <person name="Mihova T."/>
            <person name="Mittelman R."/>
            <person name="Mlenga V."/>
            <person name="Montmayeur A."/>
            <person name="Mulrain L."/>
            <person name="Navidi A."/>
            <person name="Naylor J."/>
            <person name="Negash T."/>
            <person name="Nguyen T."/>
            <person name="Nguyen N."/>
            <person name="Nicol R."/>
            <person name="Norbu C."/>
            <person name="Norbu N."/>
            <person name="Novod N."/>
            <person name="O'Neill B."/>
            <person name="Osman S."/>
            <person name="Markiewicz E."/>
            <person name="Oyono O.L."/>
            <person name="Patti C."/>
            <person name="Phunkhang P."/>
            <person name="Pierre F."/>
            <person name="Priest M."/>
            <person name="Raghuraman S."/>
            <person name="Rege F."/>
            <person name="Reyes R."/>
            <person name="Rise C."/>
            <person name="Rogov P."/>
            <person name="Ross K."/>
            <person name="Ryan E."/>
            <person name="Settipalli S."/>
            <person name="Shea T."/>
            <person name="Sherpa N."/>
            <person name="Shi L."/>
            <person name="Shih D."/>
            <person name="Sparrow T."/>
            <person name="Spaulding J."/>
            <person name="Stalker J."/>
            <person name="Stange-Thomann N."/>
            <person name="Stavropoulos S."/>
            <person name="Stone C."/>
            <person name="Strader C."/>
            <person name="Tesfaye S."/>
            <person name="Thomson T."/>
            <person name="Thoulutsang Y."/>
            <person name="Thoulutsang D."/>
            <person name="Topham K."/>
            <person name="Topping I."/>
            <person name="Tsamla T."/>
            <person name="Vassiliev H."/>
            <person name="Vo A."/>
            <person name="Wangchuk T."/>
            <person name="Wangdi T."/>
            <person name="Weiand M."/>
            <person name="Wilkinson J."/>
            <person name="Wilson A."/>
            <person name="Yadav S."/>
            <person name="Young G."/>
            <person name="Yu Q."/>
            <person name="Zembek L."/>
            <person name="Zhong D."/>
            <person name="Zimmer A."/>
            <person name="Zwirko Z."/>
            <person name="Jaffe D.B."/>
            <person name="Alvarez P."/>
            <person name="Brockman W."/>
            <person name="Butler J."/>
            <person name="Chin C."/>
            <person name="Gnerre S."/>
            <person name="Grabherr M."/>
            <person name="Kleber M."/>
            <person name="Mauceli E."/>
            <person name="MacCallum I."/>
        </authorList>
    </citation>
    <scope>NUCLEOTIDE SEQUENCE [LARGE SCALE GENOMIC DNA]</scope>
    <source>
        <strain evidence="7">TSC#15081-1352.22</strain>
        <strain evidence="9">Tucson 15081-1352.22</strain>
    </source>
</reference>
<sequence>MSLFRKPKKIQRRVFSSNADEDEDISAVDIHGDLETPPPPPPIISSSGKRDKDKSKKTIRLSDDSGAVSGGAAVQHKPKALLSFADDEDDGEVFQVRKSSHSKKVMRMLDKERRKKKREERAEIAGHSGHIGYENGGNTQHLESSSATSALASASASASASGSGAAGSANLSSRYKCTSIASDNASVQSKSKKCDNDMIQTEIRTDDFVLVVKKSETPDVLLNGRAALCAGRDDMSDDDEFDDGESDKTRHRFSKPEHLKQMLESGSIPDAAMIHAARKRRQRAREQGAVDYIPIEEPKETPKLSTRLPREDVEGDQSDDEERMDMNDITGRKEREERREQFYAVENDLTEEDSDREMHEWENQQIRKGVTGAQLVHAQHETVLSRFMIKPAANSGADDGAYEMDVDPVTPSTATLLEQAYAKTNLDKNSIMAASIRATLHKAKREKTKATALRTPQEMRSTIVMRLTELRERNDEHNASIARIEAELKSLKLKQSECKQNAPTAAAKYKFYQEIKCYVNDLIDCLAAKSPVINDLEKRALQLYSKNQRYLVNRRRQDVRDQAKEMAEASKPVQAAARKTPEYEEQVRRAAEREGRRTRRRCERERNYLLATHLDGMSSDDEIADQQQEQCAATKALIEAQAAEVFEDVNDDFCKIDLILMKFYAWRKTDMASYQDAFVSLCLPKLLAPLVRHELLLWSPLLEEYTDIETMNWYQACMLYACQSNETVEQLKQDPDLNLVPSLIEKIVLPKVNSLVAECWDPLSTTQTLRLVGFINRLTREFPLSSSSKQLKKLFESIMDRMRLALENDVFIPIFPKQVQEAKGSFFQRQFCSGLKLFRNFLSWQGILADKPLRELAIGALLNRYLLMAMRVCTPNDAISKVSIIVNTLPTVWLLTNSDTLKNLEVFISYIRQTLDNCDATNPLLMQSCDKAKQILQRLHSL</sequence>
<evidence type="ECO:0000256" key="2">
    <source>
        <dbReference type="ARBA" id="ARBA00010801"/>
    </source>
</evidence>
<evidence type="ECO:0000256" key="3">
    <source>
        <dbReference type="ARBA" id="ARBA00023242"/>
    </source>
</evidence>
<dbReference type="InParanoid" id="B4KDK6"/>
<keyword evidence="9" id="KW-1185">Reference proteome</keyword>
<feature type="region of interest" description="Disordered" evidence="5">
    <location>
        <begin position="561"/>
        <end position="598"/>
    </location>
</feature>
<dbReference type="OrthoDB" id="429427at2759"/>
<reference evidence="7" key="2">
    <citation type="journal article" date="2008" name="Bioinformatics">
        <title>Assembly reconciliation.</title>
        <authorList>
            <person name="Zimin A.V."/>
            <person name="Smith D.R."/>
            <person name="Sutton G."/>
            <person name="Yorke J.A."/>
        </authorList>
    </citation>
    <scope>NUCLEOTIDE SEQUENCE</scope>
    <source>
        <strain evidence="7">TSC#15081-1352.22</strain>
    </source>
</reference>
<feature type="compositionally biased region" description="Basic and acidic residues" evidence="5">
    <location>
        <begin position="296"/>
        <end position="312"/>
    </location>
</feature>
<feature type="region of interest" description="Disordered" evidence="5">
    <location>
        <begin position="95"/>
        <end position="170"/>
    </location>
</feature>
<dbReference type="Proteomes" id="UP000009192">
    <property type="component" value="Unassembled WGS sequence"/>
</dbReference>
<protein>
    <submittedName>
        <fullName evidence="7">Uncharacterized protein, isoform A</fullName>
    </submittedName>
    <submittedName>
        <fullName evidence="8">Uncharacterized protein, isoform B</fullName>
    </submittedName>
</protein>
<dbReference type="EMBL" id="CH933806">
    <property type="protein sequence ID" value="EDW13840.1"/>
    <property type="molecule type" value="Genomic_DNA"/>
</dbReference>
<feature type="domain" description="GCF C-terminal" evidence="6">
    <location>
        <begin position="659"/>
        <end position="866"/>
    </location>
</feature>
<dbReference type="InterPro" id="IPR028211">
    <property type="entry name" value="Ntr2"/>
</dbReference>
<comment type="similarity">
    <text evidence="2">Belongs to the GCF family.</text>
</comment>
<dbReference type="InterPro" id="IPR012890">
    <property type="entry name" value="GCFC2-like"/>
</dbReference>
<dbReference type="EMBL" id="CH933806">
    <property type="protein sequence ID" value="KRG00670.1"/>
    <property type="molecule type" value="Genomic_DNA"/>
</dbReference>
<dbReference type="AlphaFoldDB" id="B4KDK6"/>
<feature type="compositionally biased region" description="Basic and acidic residues" evidence="5">
    <location>
        <begin position="324"/>
        <end position="336"/>
    </location>
</feature>
<proteinExistence type="inferred from homology"/>
<feature type="region of interest" description="Disordered" evidence="5">
    <location>
        <begin position="295"/>
        <end position="336"/>
    </location>
</feature>
<feature type="compositionally biased region" description="Basic and acidic residues" evidence="5">
    <location>
        <begin position="48"/>
        <end position="63"/>
    </location>
</feature>
<keyword evidence="4" id="KW-0175">Coiled coil</keyword>
<evidence type="ECO:0000313" key="7">
    <source>
        <dbReference type="EMBL" id="EDW13840.1"/>
    </source>
</evidence>
<feature type="coiled-coil region" evidence="4">
    <location>
        <begin position="467"/>
        <end position="501"/>
    </location>
</feature>
<feature type="compositionally biased region" description="Low complexity" evidence="5">
    <location>
        <begin position="144"/>
        <end position="170"/>
    </location>
</feature>
<evidence type="ECO:0000256" key="5">
    <source>
        <dbReference type="SAM" id="MobiDB-lite"/>
    </source>
</evidence>
<dbReference type="Pfam" id="PF15458">
    <property type="entry name" value="NTR2"/>
    <property type="match status" value="1"/>
</dbReference>
<dbReference type="PANTHER" id="PTHR12214:SF0">
    <property type="entry name" value="LD29489P"/>
    <property type="match status" value="1"/>
</dbReference>
<evidence type="ECO:0000313" key="8">
    <source>
        <dbReference type="EMBL" id="KRG00670.1"/>
    </source>
</evidence>
<dbReference type="KEGG" id="dmo:Dmoj_GI23661"/>
<dbReference type="Pfam" id="PF07842">
    <property type="entry name" value="GCFC"/>
    <property type="match status" value="1"/>
</dbReference>
<reference evidence="7" key="3">
    <citation type="submission" date="2008-06" db="EMBL/GenBank/DDBJ databases">
        <authorList>
            <consortium name="FlyBase"/>
        </authorList>
    </citation>
    <scope>NUCLEOTIDE SEQUENCE</scope>
    <source>
        <strain evidence="7">TSC#15081-1352.22</strain>
    </source>
</reference>
<name>B4KDK6_DROMO</name>
<feature type="region of interest" description="Disordered" evidence="5">
    <location>
        <begin position="1"/>
        <end position="75"/>
    </location>
</feature>
<feature type="compositionally biased region" description="Basic and acidic residues" evidence="5">
    <location>
        <begin position="579"/>
        <end position="595"/>
    </location>
</feature>
<feature type="compositionally biased region" description="Basic residues" evidence="5">
    <location>
        <begin position="1"/>
        <end position="12"/>
    </location>
</feature>
<dbReference type="HOGENOM" id="CLU_010846_3_0_1"/>
<feature type="compositionally biased region" description="Acidic residues" evidence="5">
    <location>
        <begin position="313"/>
        <end position="323"/>
    </location>
</feature>
<dbReference type="GO" id="GO:0071008">
    <property type="term" value="C:U2-type post-mRNA release spliceosomal complex"/>
    <property type="evidence" value="ECO:0007669"/>
    <property type="project" value="InterPro"/>
</dbReference>
<accession>B4KDK6</accession>
<dbReference type="FunCoup" id="B4KDK6">
    <property type="interactions" value="2211"/>
</dbReference>
<comment type="subcellular location">
    <subcellularLocation>
        <location evidence="1">Nucleus</location>
    </subcellularLocation>
</comment>
<evidence type="ECO:0000256" key="4">
    <source>
        <dbReference type="SAM" id="Coils"/>
    </source>
</evidence>
<dbReference type="InterPro" id="IPR022783">
    <property type="entry name" value="GCFC_dom"/>
</dbReference>
<gene>
    <name evidence="7" type="primary">Dmoj\GI23661</name>
    <name evidence="7" type="ORF">Dmoj_GI23661</name>
</gene>
<dbReference type="OMA" id="MKNICLW"/>